<dbReference type="Proteomes" id="UP000799757">
    <property type="component" value="Unassembled WGS sequence"/>
</dbReference>
<organism evidence="2 3">
    <name type="scientific">Melanomma pulvis-pyrius CBS 109.77</name>
    <dbReference type="NCBI Taxonomy" id="1314802"/>
    <lineage>
        <taxon>Eukaryota</taxon>
        <taxon>Fungi</taxon>
        <taxon>Dikarya</taxon>
        <taxon>Ascomycota</taxon>
        <taxon>Pezizomycotina</taxon>
        <taxon>Dothideomycetes</taxon>
        <taxon>Pleosporomycetidae</taxon>
        <taxon>Pleosporales</taxon>
        <taxon>Melanommataceae</taxon>
        <taxon>Melanomma</taxon>
    </lineage>
</organism>
<name>A0A6A6XM16_9PLEO</name>
<feature type="transmembrane region" description="Helical" evidence="1">
    <location>
        <begin position="285"/>
        <end position="307"/>
    </location>
</feature>
<feature type="transmembrane region" description="Helical" evidence="1">
    <location>
        <begin position="136"/>
        <end position="169"/>
    </location>
</feature>
<keyword evidence="1" id="KW-1133">Transmembrane helix</keyword>
<dbReference type="PANTHER" id="PTHR34391:SF1">
    <property type="entry name" value="UPF0658 GOLGI APPARATUS MEMBRANE PROTEIN C1952.10C-RELATED"/>
    <property type="match status" value="1"/>
</dbReference>
<reference evidence="2" key="1">
    <citation type="journal article" date="2020" name="Stud. Mycol.">
        <title>101 Dothideomycetes genomes: a test case for predicting lifestyles and emergence of pathogens.</title>
        <authorList>
            <person name="Haridas S."/>
            <person name="Albert R."/>
            <person name="Binder M."/>
            <person name="Bloem J."/>
            <person name="Labutti K."/>
            <person name="Salamov A."/>
            <person name="Andreopoulos B."/>
            <person name="Baker S."/>
            <person name="Barry K."/>
            <person name="Bills G."/>
            <person name="Bluhm B."/>
            <person name="Cannon C."/>
            <person name="Castanera R."/>
            <person name="Culley D."/>
            <person name="Daum C."/>
            <person name="Ezra D."/>
            <person name="Gonzalez J."/>
            <person name="Henrissat B."/>
            <person name="Kuo A."/>
            <person name="Liang C."/>
            <person name="Lipzen A."/>
            <person name="Lutzoni F."/>
            <person name="Magnuson J."/>
            <person name="Mondo S."/>
            <person name="Nolan M."/>
            <person name="Ohm R."/>
            <person name="Pangilinan J."/>
            <person name="Park H.-J."/>
            <person name="Ramirez L."/>
            <person name="Alfaro M."/>
            <person name="Sun H."/>
            <person name="Tritt A."/>
            <person name="Yoshinaga Y."/>
            <person name="Zwiers L.-H."/>
            <person name="Turgeon B."/>
            <person name="Goodwin S."/>
            <person name="Spatafora J."/>
            <person name="Crous P."/>
            <person name="Grigoriev I."/>
        </authorList>
    </citation>
    <scope>NUCLEOTIDE SEQUENCE</scope>
    <source>
        <strain evidence="2">CBS 109.77</strain>
    </source>
</reference>
<dbReference type="OrthoDB" id="10252009at2759"/>
<keyword evidence="1" id="KW-0472">Membrane</keyword>
<feature type="transmembrane region" description="Helical" evidence="1">
    <location>
        <begin position="53"/>
        <end position="73"/>
    </location>
</feature>
<dbReference type="PANTHER" id="PTHR34391">
    <property type="entry name" value="UPF0658 GOLGI APPARATUS MEMBRANE PROTEIN C1952.10C-RELATED"/>
    <property type="match status" value="1"/>
</dbReference>
<evidence type="ECO:0000313" key="2">
    <source>
        <dbReference type="EMBL" id="KAF2797228.1"/>
    </source>
</evidence>
<feature type="transmembrane region" description="Helical" evidence="1">
    <location>
        <begin position="189"/>
        <end position="208"/>
    </location>
</feature>
<dbReference type="InterPro" id="IPR040410">
    <property type="entry name" value="UPF0658_Golgi"/>
</dbReference>
<dbReference type="EMBL" id="MU001811">
    <property type="protein sequence ID" value="KAF2797228.1"/>
    <property type="molecule type" value="Genomic_DNA"/>
</dbReference>
<evidence type="ECO:0000256" key="1">
    <source>
        <dbReference type="SAM" id="Phobius"/>
    </source>
</evidence>
<feature type="transmembrane region" description="Helical" evidence="1">
    <location>
        <begin position="247"/>
        <end position="265"/>
    </location>
</feature>
<gene>
    <name evidence="2" type="ORF">K505DRAFT_235987</name>
</gene>
<protein>
    <submittedName>
        <fullName evidence="2">Uncharacterized protein</fullName>
    </submittedName>
</protein>
<dbReference type="AlphaFoldDB" id="A0A6A6XM16"/>
<feature type="transmembrane region" description="Helical" evidence="1">
    <location>
        <begin position="12"/>
        <end position="41"/>
    </location>
</feature>
<accession>A0A6A6XM16</accession>
<dbReference type="GO" id="GO:0005794">
    <property type="term" value="C:Golgi apparatus"/>
    <property type="evidence" value="ECO:0007669"/>
    <property type="project" value="TreeGrafter"/>
</dbReference>
<evidence type="ECO:0000313" key="3">
    <source>
        <dbReference type="Proteomes" id="UP000799757"/>
    </source>
</evidence>
<keyword evidence="1" id="KW-0812">Transmembrane</keyword>
<keyword evidence="3" id="KW-1185">Reference proteome</keyword>
<sequence length="357" mass="40407">MRYTLLRPRTTLEWAFFGVTAVQAIVIILVQVITLIAYLHWVNPVAYQVPVSYTVPMCFAISASGCIFQVFLTLDSFRIKNNIQLFAQCVCNVCLSIALSMQYGQTKNAVDRILVNHDMYGTPFAKNDIPFWQDGASALVVCIVLSWICSVSMCALAYWLHIEFAWVLYKHVSPNMKTRSRYMLIKEQIYLTLLKVTCLFMTLFIMVYNFVDVHYIEPEFSLTMSIVPLELIHAALAAYCVRMETKVGMTFIMTIHTGAIAYLISRLYVLCGSGPHSRTLMKGQMLLFASVGLVLAVVTFLAAAVCFSNFNKGLKPILLGQIPSNPPVNQSEDTYFLQRLHHPVPPHDRASRRFDLD</sequence>
<feature type="transmembrane region" description="Helical" evidence="1">
    <location>
        <begin position="85"/>
        <end position="104"/>
    </location>
</feature>
<feature type="transmembrane region" description="Helical" evidence="1">
    <location>
        <begin position="220"/>
        <end position="240"/>
    </location>
</feature>
<proteinExistence type="predicted"/>